<dbReference type="PANTHER" id="PTHR21367">
    <property type="entry name" value="ARGININE-TRNA-PROTEIN TRANSFERASE 1"/>
    <property type="match status" value="1"/>
</dbReference>
<evidence type="ECO:0000259" key="7">
    <source>
        <dbReference type="Pfam" id="PF04376"/>
    </source>
</evidence>
<dbReference type="PIRSF" id="PIRSF037207">
    <property type="entry name" value="ATE1_euk"/>
    <property type="match status" value="1"/>
</dbReference>
<dbReference type="InterPro" id="IPR030700">
    <property type="entry name" value="N-end_Aminoacyl_Trfase"/>
</dbReference>
<sequence length="745" mass="80491">MNLVENVDHYTSSCGYCSCGDSAAMGMWAHKLSCEAYQDLLDRGWRRSGQWVYRPLPDKQAACRCHPYTIRLDANKFQPSKDQRKVLRRFEAFLEGRRGKPRGFPVKQGTCEAGGHLSHAESEAASFHGADSLNEQQWLADDRKRKSHLISPSPLASPAERHSLAEEASETLASPEITAILSAEFSSRAQSPMRGAAHPAGATSAATKSIGVPVSKEAAMLPCSEAVQQLILSDQLPSMQCPALLVKSPTKKQQKLSSGNIVLTSPAPHALAAAARRKQGGGSISAAGVAEALAKQLAAGPAVLRDATGCRLAARAEAGHLNFLRQTSCATDEPGTPAEGPCSLSTSEQPSCSYAEAARLPRKGGKGQMMSAPLSSPPLDNPQHQSSQQPWRIPASYTGQGGCTANVRGCSAQADASAYVQIVNSHDSTQEKQRHRAADMNSSVEWAGLQGLQSQQLETTRAQQRSAELRETSQTGAEQGSCPAAELRTLNIRTLPADSDLVAVEFPLYRKYQILHHRDDPAEVTENTFRRFLIDSPLVPSSSAAGVRYGSFHQQYWVDGELIAVGVVDVLPRCLSSAYLFWDPDWASLGLGKLTALKEIAWVQAASARSPALQWYHMGYFLETCPKMRYKADFHPSELLCMGTYAWVPLPIALPALKADSHCAIGLLNGHGGLATAKESVGNMRGGDALVYCRQPDGQRQLLRLAQLPDKVDGVAQELTVLLRAKLRVWQQLGGPTMTTFIVII</sequence>
<organism evidence="9 10">
    <name type="scientific">Coccomyxa viridis</name>
    <dbReference type="NCBI Taxonomy" id="1274662"/>
    <lineage>
        <taxon>Eukaryota</taxon>
        <taxon>Viridiplantae</taxon>
        <taxon>Chlorophyta</taxon>
        <taxon>core chlorophytes</taxon>
        <taxon>Trebouxiophyceae</taxon>
        <taxon>Trebouxiophyceae incertae sedis</taxon>
        <taxon>Coccomyxaceae</taxon>
        <taxon>Coccomyxa</taxon>
    </lineage>
</organism>
<feature type="compositionally biased region" description="Polar residues" evidence="6">
    <location>
        <begin position="455"/>
        <end position="478"/>
    </location>
</feature>
<dbReference type="PANTHER" id="PTHR21367:SF1">
    <property type="entry name" value="ARGINYL-TRNA--PROTEIN TRANSFERASE 1"/>
    <property type="match status" value="1"/>
</dbReference>
<evidence type="ECO:0000313" key="9">
    <source>
        <dbReference type="EMBL" id="CAL5218858.1"/>
    </source>
</evidence>
<dbReference type="InterPro" id="IPR017137">
    <property type="entry name" value="Arg-tRNA-P_Trfase_1_euk"/>
</dbReference>
<feature type="domain" description="N-end aminoacyl transferase N-terminal" evidence="7">
    <location>
        <begin position="12"/>
        <end position="85"/>
    </location>
</feature>
<proteinExistence type="inferred from homology"/>
<evidence type="ECO:0000256" key="5">
    <source>
        <dbReference type="ARBA" id="ARBA00023315"/>
    </source>
</evidence>
<feature type="domain" description="N-end rule aminoacyl transferase C-terminal" evidence="8">
    <location>
        <begin position="506"/>
        <end position="641"/>
    </location>
</feature>
<name>A0ABP1FG30_9CHLO</name>
<feature type="region of interest" description="Disordered" evidence="6">
    <location>
        <begin position="455"/>
        <end position="481"/>
    </location>
</feature>
<evidence type="ECO:0000256" key="2">
    <source>
        <dbReference type="ARBA" id="ARBA00012025"/>
    </source>
</evidence>
<feature type="region of interest" description="Disordered" evidence="6">
    <location>
        <begin position="144"/>
        <end position="170"/>
    </location>
</feature>
<comment type="similarity">
    <text evidence="1">Belongs to the R-transferase family.</text>
</comment>
<dbReference type="EMBL" id="CAXHTA020000001">
    <property type="protein sequence ID" value="CAL5218858.1"/>
    <property type="molecule type" value="Genomic_DNA"/>
</dbReference>
<dbReference type="SUPFAM" id="SSF55729">
    <property type="entry name" value="Acyl-CoA N-acyltransferases (Nat)"/>
    <property type="match status" value="1"/>
</dbReference>
<dbReference type="Pfam" id="PF04377">
    <property type="entry name" value="ATE_C"/>
    <property type="match status" value="1"/>
</dbReference>
<gene>
    <name evidence="9" type="primary">g590</name>
    <name evidence="9" type="ORF">VP750_LOCUS517</name>
</gene>
<dbReference type="EC" id="2.3.2.8" evidence="2"/>
<evidence type="ECO:0000256" key="4">
    <source>
        <dbReference type="ARBA" id="ARBA00022786"/>
    </source>
</evidence>
<keyword evidence="10" id="KW-1185">Reference proteome</keyword>
<reference evidence="9 10" key="1">
    <citation type="submission" date="2024-06" db="EMBL/GenBank/DDBJ databases">
        <authorList>
            <person name="Kraege A."/>
            <person name="Thomma B."/>
        </authorList>
    </citation>
    <scope>NUCLEOTIDE SEQUENCE [LARGE SCALE GENOMIC DNA]</scope>
</reference>
<evidence type="ECO:0000256" key="6">
    <source>
        <dbReference type="SAM" id="MobiDB-lite"/>
    </source>
</evidence>
<evidence type="ECO:0000313" key="10">
    <source>
        <dbReference type="Proteomes" id="UP001497392"/>
    </source>
</evidence>
<dbReference type="Pfam" id="PF04376">
    <property type="entry name" value="ATE_N"/>
    <property type="match status" value="1"/>
</dbReference>
<feature type="region of interest" description="Disordered" evidence="6">
    <location>
        <begin position="361"/>
        <end position="393"/>
    </location>
</feature>
<keyword evidence="4" id="KW-0833">Ubl conjugation pathway</keyword>
<dbReference type="InterPro" id="IPR007471">
    <property type="entry name" value="N-end_Aminoacyl_Trfase_N"/>
</dbReference>
<keyword evidence="3" id="KW-0808">Transferase</keyword>
<keyword evidence="5" id="KW-0012">Acyltransferase</keyword>
<evidence type="ECO:0000256" key="3">
    <source>
        <dbReference type="ARBA" id="ARBA00022679"/>
    </source>
</evidence>
<evidence type="ECO:0000256" key="1">
    <source>
        <dbReference type="ARBA" id="ARBA00009991"/>
    </source>
</evidence>
<comment type="caution">
    <text evidence="9">The sequence shown here is derived from an EMBL/GenBank/DDBJ whole genome shotgun (WGS) entry which is preliminary data.</text>
</comment>
<accession>A0ABP1FG30</accession>
<protein>
    <recommendedName>
        <fullName evidence="2">arginyltransferase</fullName>
        <ecNumber evidence="2">2.3.2.8</ecNumber>
    </recommendedName>
</protein>
<dbReference type="InterPro" id="IPR016181">
    <property type="entry name" value="Acyl_CoA_acyltransferase"/>
</dbReference>
<dbReference type="InterPro" id="IPR007472">
    <property type="entry name" value="N-end_Aminoacyl_Trfase_C"/>
</dbReference>
<dbReference type="Proteomes" id="UP001497392">
    <property type="component" value="Unassembled WGS sequence"/>
</dbReference>
<evidence type="ECO:0000259" key="8">
    <source>
        <dbReference type="Pfam" id="PF04377"/>
    </source>
</evidence>